<evidence type="ECO:0000313" key="2">
    <source>
        <dbReference type="Proteomes" id="UP000663722"/>
    </source>
</evidence>
<dbReference type="AlphaFoldDB" id="A0A975BMA4"/>
<keyword evidence="2" id="KW-1185">Reference proteome</keyword>
<accession>A0A975BMA4</accession>
<dbReference type="KEGG" id="dmm:dnm_038200"/>
<evidence type="ECO:0000313" key="1">
    <source>
        <dbReference type="EMBL" id="QTA87783.1"/>
    </source>
</evidence>
<protein>
    <submittedName>
        <fullName evidence="1">Uncharacterized protein</fullName>
    </submittedName>
</protein>
<dbReference type="Proteomes" id="UP000663722">
    <property type="component" value="Chromosome"/>
</dbReference>
<gene>
    <name evidence="1" type="ORF">dnm_038200</name>
</gene>
<reference evidence="1" key="1">
    <citation type="journal article" date="2021" name="Microb. Physiol.">
        <title>Proteogenomic Insights into the Physiology of Marine, Sulfate-Reducing, Filamentous Desulfonema limicola and Desulfonema magnum.</title>
        <authorList>
            <person name="Schnaars V."/>
            <person name="Wohlbrand L."/>
            <person name="Scheve S."/>
            <person name="Hinrichs C."/>
            <person name="Reinhardt R."/>
            <person name="Rabus R."/>
        </authorList>
    </citation>
    <scope>NUCLEOTIDE SEQUENCE</scope>
    <source>
        <strain evidence="1">4be13</strain>
    </source>
</reference>
<sequence>MKHFFTVKIYFEKPGFLSVNIFVTKGEKPGFFMGVYCIRKL</sequence>
<dbReference type="EMBL" id="CP061800">
    <property type="protein sequence ID" value="QTA87783.1"/>
    <property type="molecule type" value="Genomic_DNA"/>
</dbReference>
<organism evidence="1 2">
    <name type="scientific">Desulfonema magnum</name>
    <dbReference type="NCBI Taxonomy" id="45655"/>
    <lineage>
        <taxon>Bacteria</taxon>
        <taxon>Pseudomonadati</taxon>
        <taxon>Thermodesulfobacteriota</taxon>
        <taxon>Desulfobacteria</taxon>
        <taxon>Desulfobacterales</taxon>
        <taxon>Desulfococcaceae</taxon>
        <taxon>Desulfonema</taxon>
    </lineage>
</organism>
<name>A0A975BMA4_9BACT</name>
<proteinExistence type="predicted"/>